<sequence>MFIPIRVLTEYRPRLVPPVPGLEPELLLAGNGISTIQSGRSLEQHIQHGHFLLVRQQTVDQQGTSLIGEELRLGHVVNVNCDVPAGLSSFSFFLQLLQNPFPRPVKVLELKDPRKVQGQVFLRVPGGGAE</sequence>
<organism evidence="1">
    <name type="scientific">Cacopsylla melanoneura</name>
    <dbReference type="NCBI Taxonomy" id="428564"/>
    <lineage>
        <taxon>Eukaryota</taxon>
        <taxon>Metazoa</taxon>
        <taxon>Ecdysozoa</taxon>
        <taxon>Arthropoda</taxon>
        <taxon>Hexapoda</taxon>
        <taxon>Insecta</taxon>
        <taxon>Pterygota</taxon>
        <taxon>Neoptera</taxon>
        <taxon>Paraneoptera</taxon>
        <taxon>Hemiptera</taxon>
        <taxon>Sternorrhyncha</taxon>
        <taxon>Psylloidea</taxon>
        <taxon>Psyllidae</taxon>
        <taxon>Psyllinae</taxon>
        <taxon>Cacopsylla</taxon>
    </lineage>
</organism>
<accession>A0A8D8Y6P9</accession>
<dbReference type="EMBL" id="HBUF01364451">
    <property type="protein sequence ID" value="CAG6722784.1"/>
    <property type="molecule type" value="Transcribed_RNA"/>
</dbReference>
<proteinExistence type="predicted"/>
<evidence type="ECO:0000313" key="1">
    <source>
        <dbReference type="EMBL" id="CAG6722788.1"/>
    </source>
</evidence>
<protein>
    <submittedName>
        <fullName evidence="1">Uncharacterized protein</fullName>
    </submittedName>
</protein>
<name>A0A8D8Y6P9_9HEMI</name>
<reference evidence="1" key="1">
    <citation type="submission" date="2021-05" db="EMBL/GenBank/DDBJ databases">
        <authorList>
            <person name="Alioto T."/>
            <person name="Alioto T."/>
            <person name="Gomez Garrido J."/>
        </authorList>
    </citation>
    <scope>NUCLEOTIDE SEQUENCE</scope>
</reference>
<dbReference type="EMBL" id="HBUF01364452">
    <property type="protein sequence ID" value="CAG6722788.1"/>
    <property type="molecule type" value="Transcribed_RNA"/>
</dbReference>
<dbReference type="AlphaFoldDB" id="A0A8D8Y6P9"/>